<dbReference type="EMBL" id="KN788555">
    <property type="protein sequence ID" value="KIH43151.1"/>
    <property type="molecule type" value="Genomic_DNA"/>
</dbReference>
<keyword evidence="3" id="KW-1185">Reference proteome</keyword>
<evidence type="ECO:0000259" key="1">
    <source>
        <dbReference type="Pfam" id="PF23309"/>
    </source>
</evidence>
<feature type="non-terminal residue" evidence="2">
    <location>
        <position position="253"/>
    </location>
</feature>
<dbReference type="Pfam" id="PF23309">
    <property type="entry name" value="DUF7083"/>
    <property type="match status" value="1"/>
</dbReference>
<protein>
    <recommendedName>
        <fullName evidence="1">DUF7083 domain-containing protein</fullName>
    </recommendedName>
</protein>
<proteinExistence type="predicted"/>
<dbReference type="AlphaFoldDB" id="A0A0C2FDK8"/>
<accession>A0A0C2FDK8</accession>
<dbReference type="Proteomes" id="UP000054047">
    <property type="component" value="Unassembled WGS sequence"/>
</dbReference>
<name>A0A0C2FDK8_9BILA</name>
<reference evidence="2 3" key="1">
    <citation type="submission" date="2013-12" db="EMBL/GenBank/DDBJ databases">
        <title>Draft genome of the parsitic nematode Ancylostoma duodenale.</title>
        <authorList>
            <person name="Mitreva M."/>
        </authorList>
    </citation>
    <scope>NUCLEOTIDE SEQUENCE [LARGE SCALE GENOMIC DNA]</scope>
    <source>
        <strain evidence="2 3">Zhejiang</strain>
    </source>
</reference>
<evidence type="ECO:0000313" key="2">
    <source>
        <dbReference type="EMBL" id="KIH43151.1"/>
    </source>
</evidence>
<sequence>MDALPALLQAVQQQLDLQARRMDEQGAVLAKLMEKMSAAPSALNAATPIVVRDKHAIFDSLHRRIEKFVYDPDRGRTFDIWLKRYQDLFDNECDDLDEKDKTRLLVSRLDEDCHQMLTGAIAPKQPSDVPWKEVVEVLERQNFTNYEMLVKTKCTDAKLDTIDFDGLQCSFYVAGFQGPDFAEYRTRLLRKLDHSEKITLKDLTAECQLIKSYKEDSRMLEGDISVNAVQHKKNFNRNKKKFKQQHQKKYEPN</sequence>
<dbReference type="OrthoDB" id="5835042at2759"/>
<evidence type="ECO:0000313" key="3">
    <source>
        <dbReference type="Proteomes" id="UP000054047"/>
    </source>
</evidence>
<feature type="domain" description="DUF7083" evidence="1">
    <location>
        <begin position="58"/>
        <end position="140"/>
    </location>
</feature>
<gene>
    <name evidence="2" type="ORF">ANCDUO_26850</name>
</gene>
<dbReference type="InterPro" id="IPR055510">
    <property type="entry name" value="DUF7083"/>
</dbReference>
<organism evidence="2 3">
    <name type="scientific">Ancylostoma duodenale</name>
    <dbReference type="NCBI Taxonomy" id="51022"/>
    <lineage>
        <taxon>Eukaryota</taxon>
        <taxon>Metazoa</taxon>
        <taxon>Ecdysozoa</taxon>
        <taxon>Nematoda</taxon>
        <taxon>Chromadorea</taxon>
        <taxon>Rhabditida</taxon>
        <taxon>Rhabditina</taxon>
        <taxon>Rhabditomorpha</taxon>
        <taxon>Strongyloidea</taxon>
        <taxon>Ancylostomatidae</taxon>
        <taxon>Ancylostomatinae</taxon>
        <taxon>Ancylostoma</taxon>
    </lineage>
</organism>